<evidence type="ECO:0000256" key="1">
    <source>
        <dbReference type="ARBA" id="ARBA00004496"/>
    </source>
</evidence>
<dbReference type="InterPro" id="IPR004045">
    <property type="entry name" value="Glutathione_S-Trfase_N"/>
</dbReference>
<protein>
    <recommendedName>
        <fullName evidence="6">Glutathione transferase</fullName>
    </recommendedName>
</protein>
<dbReference type="NCBIfam" id="TIGR00293">
    <property type="entry name" value="prefoldin subunit alpha"/>
    <property type="match status" value="1"/>
</dbReference>
<dbReference type="STRING" id="400682.A0A1X7V640"/>
<proteinExistence type="predicted"/>
<dbReference type="SUPFAM" id="SSF52833">
    <property type="entry name" value="Thioredoxin-like"/>
    <property type="match status" value="1"/>
</dbReference>
<dbReference type="Pfam" id="PF13417">
    <property type="entry name" value="GST_N_3"/>
    <property type="match status" value="1"/>
</dbReference>
<dbReference type="InterPro" id="IPR036249">
    <property type="entry name" value="Thioredoxin-like_sf"/>
</dbReference>
<dbReference type="InterPro" id="IPR009053">
    <property type="entry name" value="Prefoldin"/>
</dbReference>
<reference evidence="5" key="1">
    <citation type="submission" date="2017-05" db="UniProtKB">
        <authorList>
            <consortium name="EnsemblMetazoa"/>
        </authorList>
    </citation>
    <scope>IDENTIFICATION</scope>
</reference>
<accession>A0A1X7V640</accession>
<dbReference type="FunCoup" id="A0A1X7V640">
    <property type="interactions" value="164"/>
</dbReference>
<evidence type="ECO:0000259" key="4">
    <source>
        <dbReference type="PROSITE" id="PS50405"/>
    </source>
</evidence>
<evidence type="ECO:0000259" key="3">
    <source>
        <dbReference type="PROSITE" id="PS50404"/>
    </source>
</evidence>
<dbReference type="CDD" id="cd23157">
    <property type="entry name" value="Prefoldin_5"/>
    <property type="match status" value="1"/>
</dbReference>
<dbReference type="PANTHER" id="PTHR43917">
    <property type="match status" value="1"/>
</dbReference>
<dbReference type="InterPro" id="IPR040079">
    <property type="entry name" value="Glutathione_S-Trfase"/>
</dbReference>
<dbReference type="AlphaFoldDB" id="A0A1X7V640"/>
<organism evidence="5">
    <name type="scientific">Amphimedon queenslandica</name>
    <name type="common">Sponge</name>
    <dbReference type="NCBI Taxonomy" id="400682"/>
    <lineage>
        <taxon>Eukaryota</taxon>
        <taxon>Metazoa</taxon>
        <taxon>Porifera</taxon>
        <taxon>Demospongiae</taxon>
        <taxon>Heteroscleromorpha</taxon>
        <taxon>Haplosclerida</taxon>
        <taxon>Niphatidae</taxon>
        <taxon>Amphimedon</taxon>
    </lineage>
</organism>
<dbReference type="InterPro" id="IPR010987">
    <property type="entry name" value="Glutathione-S-Trfase_C-like"/>
</dbReference>
<name>A0A1X7V640_AMPQE</name>
<dbReference type="GO" id="GO:0005737">
    <property type="term" value="C:cytoplasm"/>
    <property type="evidence" value="ECO:0007669"/>
    <property type="project" value="UniProtKB-SubCell"/>
</dbReference>
<dbReference type="SFLD" id="SFLDG00358">
    <property type="entry name" value="Main_(cytGST)"/>
    <property type="match status" value="1"/>
</dbReference>
<dbReference type="GO" id="GO:0006749">
    <property type="term" value="P:glutathione metabolic process"/>
    <property type="evidence" value="ECO:0007669"/>
    <property type="project" value="TreeGrafter"/>
</dbReference>
<feature type="domain" description="GST C-terminal" evidence="4">
    <location>
        <begin position="190"/>
        <end position="331"/>
    </location>
</feature>
<dbReference type="Pfam" id="PF02996">
    <property type="entry name" value="Prefoldin"/>
    <property type="match status" value="1"/>
</dbReference>
<dbReference type="InterPro" id="IPR004046">
    <property type="entry name" value="GST_C"/>
</dbReference>
<sequence>MASSSKPEPGVTVLNLASLNIQQLDQLKSSVEEDVGLLTTSMAQLKIVQQKYLESKSAINYTAPASEGKEILVPLTSSMYVPGLLKHNDTFMCDIGTGYYVEKKHKAALEFFQRRTDYVTSNLEKLQQSLKEKYKLRESDNMKEDFLKVSPTGKVPAINDDGFCLIESAAILKYIVTKYQLSNHWYPTADLCKRAKIDEYLSWHTENLRRGAGIYMFYKYFIKKVSFGIPPDENRAGSALQTLHKSVKIIESYYLKDTPFIHSQEITIADLQALCELTELWSVDGEIDPLRENPKLNEWLERCTKILNPAFDKVHAPLHEARENGFFKEKN</sequence>
<dbReference type="SUPFAM" id="SSF47616">
    <property type="entry name" value="GST C-terminal domain-like"/>
    <property type="match status" value="1"/>
</dbReference>
<dbReference type="OrthoDB" id="422574at2759"/>
<dbReference type="InterPro" id="IPR004127">
    <property type="entry name" value="Prefoldin_subunit_alpha"/>
</dbReference>
<dbReference type="Gene3D" id="1.10.287.370">
    <property type="match status" value="1"/>
</dbReference>
<dbReference type="GO" id="GO:0004364">
    <property type="term" value="F:glutathione transferase activity"/>
    <property type="evidence" value="ECO:0007669"/>
    <property type="project" value="TreeGrafter"/>
</dbReference>
<dbReference type="EnsemblMetazoa" id="Aqu2.1.35284_001">
    <property type="protein sequence ID" value="Aqu2.1.35284_001"/>
    <property type="gene ID" value="Aqu2.1.35284"/>
</dbReference>
<dbReference type="Pfam" id="PF00043">
    <property type="entry name" value="GST_C"/>
    <property type="match status" value="1"/>
</dbReference>
<evidence type="ECO:0000313" key="5">
    <source>
        <dbReference type="EnsemblMetazoa" id="Aqu2.1.35284_001"/>
    </source>
</evidence>
<dbReference type="PROSITE" id="PS50404">
    <property type="entry name" value="GST_NTER"/>
    <property type="match status" value="1"/>
</dbReference>
<dbReference type="PROSITE" id="PS50405">
    <property type="entry name" value="GST_CTER"/>
    <property type="match status" value="1"/>
</dbReference>
<comment type="subcellular location">
    <subcellularLocation>
        <location evidence="1">Cytoplasm</location>
    </subcellularLocation>
</comment>
<dbReference type="InterPro" id="IPR036282">
    <property type="entry name" value="Glutathione-S-Trfase_C_sf"/>
</dbReference>
<dbReference type="InParanoid" id="A0A1X7V640"/>
<dbReference type="SUPFAM" id="SSF46579">
    <property type="entry name" value="Prefoldin"/>
    <property type="match status" value="1"/>
</dbReference>
<keyword evidence="2" id="KW-0963">Cytoplasm</keyword>
<evidence type="ECO:0008006" key="6">
    <source>
        <dbReference type="Google" id="ProtNLM"/>
    </source>
</evidence>
<dbReference type="SFLD" id="SFLDS00019">
    <property type="entry name" value="Glutathione_Transferase_(cytos"/>
    <property type="match status" value="1"/>
</dbReference>
<feature type="domain" description="GST N-terminal" evidence="3">
    <location>
        <begin position="119"/>
        <end position="183"/>
    </location>
</feature>
<dbReference type="Gene3D" id="1.20.1050.10">
    <property type="match status" value="1"/>
</dbReference>
<evidence type="ECO:0000256" key="2">
    <source>
        <dbReference type="ARBA" id="ARBA00022490"/>
    </source>
</evidence>
<dbReference type="PANTHER" id="PTHR43917:SF8">
    <property type="entry name" value="GH16740P-RELATED"/>
    <property type="match status" value="1"/>
</dbReference>
<dbReference type="InterPro" id="IPR051369">
    <property type="entry name" value="GST_Theta"/>
</dbReference>